<name>A0A0F3GWZ5_9BACT</name>
<dbReference type="Proteomes" id="UP000033423">
    <property type="component" value="Unassembled WGS sequence"/>
</dbReference>
<organism evidence="2 3">
    <name type="scientific">Candidatus Magnetobacterium bavaricum</name>
    <dbReference type="NCBI Taxonomy" id="29290"/>
    <lineage>
        <taxon>Bacteria</taxon>
        <taxon>Pseudomonadati</taxon>
        <taxon>Nitrospirota</taxon>
        <taxon>Thermodesulfovibrionia</taxon>
        <taxon>Thermodesulfovibrionales</taxon>
        <taxon>Candidatus Magnetobacteriaceae</taxon>
        <taxon>Candidatus Magnetobacterium</taxon>
    </lineage>
</organism>
<keyword evidence="1" id="KW-0472">Membrane</keyword>
<comment type="caution">
    <text evidence="2">The sequence shown here is derived from an EMBL/GenBank/DDBJ whole genome shotgun (WGS) entry which is preliminary data.</text>
</comment>
<keyword evidence="1" id="KW-0812">Transmembrane</keyword>
<evidence type="ECO:0000313" key="2">
    <source>
        <dbReference type="EMBL" id="KJU86400.1"/>
    </source>
</evidence>
<evidence type="ECO:0000313" key="3">
    <source>
        <dbReference type="Proteomes" id="UP000033423"/>
    </source>
</evidence>
<feature type="transmembrane region" description="Helical" evidence="1">
    <location>
        <begin position="56"/>
        <end position="74"/>
    </location>
</feature>
<feature type="transmembrane region" description="Helical" evidence="1">
    <location>
        <begin position="30"/>
        <end position="50"/>
    </location>
</feature>
<feature type="non-terminal residue" evidence="2">
    <location>
        <position position="1"/>
    </location>
</feature>
<sequence>GIIGGILFVLQNYLAFKKGVMLARKEKEIFFKYLIISLSFTTIAVFISTAHYFSPIVPGIQCYYYAILGIIASYPKLMQKEEINSL</sequence>
<protein>
    <submittedName>
        <fullName evidence="2">Membrane protein</fullName>
    </submittedName>
</protein>
<gene>
    <name evidence="2" type="ORF">MBAV_001405</name>
</gene>
<evidence type="ECO:0000256" key="1">
    <source>
        <dbReference type="SAM" id="Phobius"/>
    </source>
</evidence>
<keyword evidence="3" id="KW-1185">Reference proteome</keyword>
<dbReference type="EMBL" id="LACI01000611">
    <property type="protein sequence ID" value="KJU86400.1"/>
    <property type="molecule type" value="Genomic_DNA"/>
</dbReference>
<proteinExistence type="predicted"/>
<accession>A0A0F3GWZ5</accession>
<dbReference type="AlphaFoldDB" id="A0A0F3GWZ5"/>
<keyword evidence="1" id="KW-1133">Transmembrane helix</keyword>
<reference evidence="2 3" key="1">
    <citation type="submission" date="2015-02" db="EMBL/GenBank/DDBJ databases">
        <title>Single-cell genomics of uncultivated deep-branching MTB reveals a conserved set of magnetosome genes.</title>
        <authorList>
            <person name="Kolinko S."/>
            <person name="Richter M."/>
            <person name="Glockner F.O."/>
            <person name="Brachmann A."/>
            <person name="Schuler D."/>
        </authorList>
    </citation>
    <scope>NUCLEOTIDE SEQUENCE [LARGE SCALE GENOMIC DNA]</scope>
    <source>
        <strain evidence="2">TM-1</strain>
    </source>
</reference>